<keyword evidence="2" id="KW-1185">Reference proteome</keyword>
<comment type="caution">
    <text evidence="1">The sequence shown here is derived from an EMBL/GenBank/DDBJ whole genome shotgun (WGS) entry which is preliminary data.</text>
</comment>
<evidence type="ECO:0000313" key="1">
    <source>
        <dbReference type="EMBL" id="MEQ2238757.1"/>
    </source>
</evidence>
<organism evidence="1 2">
    <name type="scientific">Ilyodon furcidens</name>
    <name type="common">goldbreast splitfin</name>
    <dbReference type="NCBI Taxonomy" id="33524"/>
    <lineage>
        <taxon>Eukaryota</taxon>
        <taxon>Metazoa</taxon>
        <taxon>Chordata</taxon>
        <taxon>Craniata</taxon>
        <taxon>Vertebrata</taxon>
        <taxon>Euteleostomi</taxon>
        <taxon>Actinopterygii</taxon>
        <taxon>Neopterygii</taxon>
        <taxon>Teleostei</taxon>
        <taxon>Neoteleostei</taxon>
        <taxon>Acanthomorphata</taxon>
        <taxon>Ovalentaria</taxon>
        <taxon>Atherinomorphae</taxon>
        <taxon>Cyprinodontiformes</taxon>
        <taxon>Goodeidae</taxon>
        <taxon>Ilyodon</taxon>
    </lineage>
</organism>
<accession>A0ABV0U0R1</accession>
<gene>
    <name evidence="1" type="ORF">ILYODFUR_036554</name>
</gene>
<evidence type="ECO:0008006" key="3">
    <source>
        <dbReference type="Google" id="ProtNLM"/>
    </source>
</evidence>
<dbReference type="Proteomes" id="UP001482620">
    <property type="component" value="Unassembled WGS sequence"/>
</dbReference>
<sequence>MWSSLAGGFCGFFMFPVFSCAKFRGVRKLLPRLLSCEPPLCFFFFYSIPSLSRSSSIETPKIIYLPVHPPMSFSNLTGVLRKKKKH</sequence>
<proteinExistence type="predicted"/>
<name>A0ABV0U0R1_9TELE</name>
<protein>
    <recommendedName>
        <fullName evidence="3">Secreted protein</fullName>
    </recommendedName>
</protein>
<dbReference type="EMBL" id="JAHRIQ010053843">
    <property type="protein sequence ID" value="MEQ2238757.1"/>
    <property type="molecule type" value="Genomic_DNA"/>
</dbReference>
<evidence type="ECO:0000313" key="2">
    <source>
        <dbReference type="Proteomes" id="UP001482620"/>
    </source>
</evidence>
<reference evidence="1 2" key="1">
    <citation type="submission" date="2021-06" db="EMBL/GenBank/DDBJ databases">
        <authorList>
            <person name="Palmer J.M."/>
        </authorList>
    </citation>
    <scope>NUCLEOTIDE SEQUENCE [LARGE SCALE GENOMIC DNA]</scope>
    <source>
        <strain evidence="2">if_2019</strain>
        <tissue evidence="1">Muscle</tissue>
    </source>
</reference>